<dbReference type="Pfam" id="PF02583">
    <property type="entry name" value="Trns_repr_metal"/>
    <property type="match status" value="1"/>
</dbReference>
<accession>A0A1H0ACA4</accession>
<reference evidence="3" key="1">
    <citation type="submission" date="2016-10" db="EMBL/GenBank/DDBJ databases">
        <authorList>
            <person name="Varghese N."/>
            <person name="Submissions S."/>
        </authorList>
    </citation>
    <scope>NUCLEOTIDE SEQUENCE [LARGE SCALE GENOMIC DNA]</scope>
    <source>
        <strain evidence="3">CGMCC 1.10369</strain>
    </source>
</reference>
<dbReference type="GO" id="GO:0046872">
    <property type="term" value="F:metal ion binding"/>
    <property type="evidence" value="ECO:0007669"/>
    <property type="project" value="InterPro"/>
</dbReference>
<keyword evidence="3" id="KW-1185">Reference proteome</keyword>
<dbReference type="AlphaFoldDB" id="A0A1H0ACA4"/>
<dbReference type="PANTHER" id="PTHR33677">
    <property type="entry name" value="TRANSCRIPTIONAL REPRESSOR FRMR-RELATED"/>
    <property type="match status" value="1"/>
</dbReference>
<gene>
    <name evidence="2" type="ORF">SAMN04488053_101428</name>
</gene>
<feature type="region of interest" description="Disordered" evidence="1">
    <location>
        <begin position="1"/>
        <end position="22"/>
    </location>
</feature>
<keyword evidence="2" id="KW-0238">DNA-binding</keyword>
<feature type="compositionally biased region" description="Basic and acidic residues" evidence="1">
    <location>
        <begin position="9"/>
        <end position="22"/>
    </location>
</feature>
<evidence type="ECO:0000256" key="1">
    <source>
        <dbReference type="SAM" id="MobiDB-lite"/>
    </source>
</evidence>
<dbReference type="Gene3D" id="1.20.58.1000">
    <property type="entry name" value="Metal-sensitive repressor, helix protomer"/>
    <property type="match status" value="1"/>
</dbReference>
<dbReference type="PANTHER" id="PTHR33677:SF3">
    <property type="entry name" value="COPPER-SENSING TRANSCRIPTIONAL REPRESSOR RICR"/>
    <property type="match status" value="1"/>
</dbReference>
<protein>
    <submittedName>
        <fullName evidence="2">DNA-binding transcriptional regulator, FrmR family</fullName>
    </submittedName>
</protein>
<dbReference type="InterPro" id="IPR038390">
    <property type="entry name" value="Metal_Tscrpt_repr_sf"/>
</dbReference>
<dbReference type="InterPro" id="IPR003735">
    <property type="entry name" value="Metal_Tscrpt_repr"/>
</dbReference>
<dbReference type="GO" id="GO:0045892">
    <property type="term" value="P:negative regulation of DNA-templated transcription"/>
    <property type="evidence" value="ECO:0007669"/>
    <property type="project" value="UniProtKB-ARBA"/>
</dbReference>
<name>A0A1H0ACA4_9BACI</name>
<dbReference type="GO" id="GO:0003677">
    <property type="term" value="F:DNA binding"/>
    <property type="evidence" value="ECO:0007669"/>
    <property type="project" value="UniProtKB-KW"/>
</dbReference>
<organism evidence="2 3">
    <name type="scientific">Alkalicoccus daliensis</name>
    <dbReference type="NCBI Taxonomy" id="745820"/>
    <lineage>
        <taxon>Bacteria</taxon>
        <taxon>Bacillati</taxon>
        <taxon>Bacillota</taxon>
        <taxon>Bacilli</taxon>
        <taxon>Bacillales</taxon>
        <taxon>Bacillaceae</taxon>
        <taxon>Alkalicoccus</taxon>
    </lineage>
</organism>
<evidence type="ECO:0000313" key="2">
    <source>
        <dbReference type="EMBL" id="SDN31037.1"/>
    </source>
</evidence>
<dbReference type="Proteomes" id="UP000198778">
    <property type="component" value="Unassembled WGS sequence"/>
</dbReference>
<sequence>MMHSQKVHPRSEKEKKQLNDRLKRVEGQVRGLQNMVNEDRYCIDILVQLTAVQAALKKVGFDILEEHTKGCVSSAVKSGDQTESIEELMQVIKQFSKT</sequence>
<dbReference type="EMBL" id="FNIL01000001">
    <property type="protein sequence ID" value="SDN31037.1"/>
    <property type="molecule type" value="Genomic_DNA"/>
</dbReference>
<evidence type="ECO:0000313" key="3">
    <source>
        <dbReference type="Proteomes" id="UP000198778"/>
    </source>
</evidence>
<dbReference type="STRING" id="745820.SAMN04488053_101428"/>
<proteinExistence type="predicted"/>